<dbReference type="CDD" id="cd06173">
    <property type="entry name" value="MFS_MefA_like"/>
    <property type="match status" value="1"/>
</dbReference>
<dbReference type="InterPro" id="IPR036259">
    <property type="entry name" value="MFS_trans_sf"/>
</dbReference>
<evidence type="ECO:0000256" key="5">
    <source>
        <dbReference type="ARBA" id="ARBA00022989"/>
    </source>
</evidence>
<dbReference type="GO" id="GO:0005886">
    <property type="term" value="C:plasma membrane"/>
    <property type="evidence" value="ECO:0007669"/>
    <property type="project" value="UniProtKB-SubCell"/>
</dbReference>
<keyword evidence="5 7" id="KW-1133">Transmembrane helix</keyword>
<dbReference type="PROSITE" id="PS50850">
    <property type="entry name" value="MFS"/>
    <property type="match status" value="1"/>
</dbReference>
<name>A0A7Y9X931_9ACTN</name>
<evidence type="ECO:0000313" key="10">
    <source>
        <dbReference type="Proteomes" id="UP000584931"/>
    </source>
</evidence>
<dbReference type="Proteomes" id="UP000584931">
    <property type="component" value="Unassembled WGS sequence"/>
</dbReference>
<feature type="transmembrane region" description="Helical" evidence="7">
    <location>
        <begin position="54"/>
        <end position="78"/>
    </location>
</feature>
<accession>A0A7Y9X931</accession>
<dbReference type="Gene3D" id="1.20.1250.20">
    <property type="entry name" value="MFS general substrate transporter like domains"/>
    <property type="match status" value="1"/>
</dbReference>
<protein>
    <submittedName>
        <fullName evidence="9">MFS family permease</fullName>
    </submittedName>
</protein>
<feature type="transmembrane region" description="Helical" evidence="7">
    <location>
        <begin position="365"/>
        <end position="384"/>
    </location>
</feature>
<keyword evidence="3" id="KW-1003">Cell membrane</keyword>
<evidence type="ECO:0000256" key="1">
    <source>
        <dbReference type="ARBA" id="ARBA00004651"/>
    </source>
</evidence>
<dbReference type="SUPFAM" id="SSF103473">
    <property type="entry name" value="MFS general substrate transporter"/>
    <property type="match status" value="1"/>
</dbReference>
<feature type="domain" description="Major facilitator superfamily (MFS) profile" evidence="8">
    <location>
        <begin position="20"/>
        <end position="416"/>
    </location>
</feature>
<evidence type="ECO:0000256" key="3">
    <source>
        <dbReference type="ARBA" id="ARBA00022475"/>
    </source>
</evidence>
<evidence type="ECO:0000256" key="6">
    <source>
        <dbReference type="ARBA" id="ARBA00023136"/>
    </source>
</evidence>
<evidence type="ECO:0000313" key="9">
    <source>
        <dbReference type="EMBL" id="NYH51476.1"/>
    </source>
</evidence>
<dbReference type="PANTHER" id="PTHR23513">
    <property type="entry name" value="INTEGRAL MEMBRANE EFFLUX PROTEIN-RELATED"/>
    <property type="match status" value="1"/>
</dbReference>
<sequence length="418" mass="43126">MSLFRRARDARPSPRPLGPGFTRLWCASALTNLGDGALVAAGPLLVASLSPSPVAVSAAAAVQTLPHLLFSLTSGALVDRLPRRGVLAAANLARGAVLALLAAVVLSDRTSLWPVYSAVFVLGVGETLADTAYGSLLPSVVHRDALGRANARLALTFSLNNQLLGPPLGALMFAALWALPFGFDALVHLVSVLVVLRIRSGRSVRSADSGAEDGPEAGTTLRAEIARGLSFVRGVPGLRTLCGCILVMNLAGVGAFAIWVLYAREHLGLSDTGFGLFVAAGAVGGVLGSQLYGWLEARLGRALLLRWGLVVEAATYLALALTTNGLAAGLVMVLFGAHTVVWGTAATTVRQRLTPDRLLGRVGGVYRLADLGGAALGAVVGGLVAEHVALLAPFWVAAASVGLLAVVAWRPLVTTERL</sequence>
<comment type="subcellular location">
    <subcellularLocation>
        <location evidence="1">Cell membrane</location>
        <topology evidence="1">Multi-pass membrane protein</topology>
    </subcellularLocation>
</comment>
<feature type="transmembrane region" description="Helical" evidence="7">
    <location>
        <begin position="168"/>
        <end position="196"/>
    </location>
</feature>
<dbReference type="AlphaFoldDB" id="A0A7Y9X931"/>
<keyword evidence="4 7" id="KW-0812">Transmembrane</keyword>
<feature type="transmembrane region" description="Helical" evidence="7">
    <location>
        <begin position="21"/>
        <end position="42"/>
    </location>
</feature>
<keyword evidence="2" id="KW-0813">Transport</keyword>
<dbReference type="Pfam" id="PF05977">
    <property type="entry name" value="MFS_3"/>
    <property type="match status" value="1"/>
</dbReference>
<reference evidence="9 10" key="1">
    <citation type="submission" date="2020-07" db="EMBL/GenBank/DDBJ databases">
        <title>Sequencing the genomes of 1000 actinobacteria strains.</title>
        <authorList>
            <person name="Klenk H.-P."/>
        </authorList>
    </citation>
    <scope>NUCLEOTIDE SEQUENCE [LARGE SCALE GENOMIC DNA]</scope>
    <source>
        <strain evidence="9 10">DSM 45278</strain>
    </source>
</reference>
<dbReference type="RefSeq" id="WP_179809365.1">
    <property type="nucleotide sequence ID" value="NZ_JACCHL010000001.1"/>
</dbReference>
<feature type="transmembrane region" description="Helical" evidence="7">
    <location>
        <begin position="302"/>
        <end position="319"/>
    </location>
</feature>
<feature type="transmembrane region" description="Helical" evidence="7">
    <location>
        <begin position="240"/>
        <end position="262"/>
    </location>
</feature>
<gene>
    <name evidence="9" type="ORF">HNR06_001065</name>
</gene>
<dbReference type="EMBL" id="JACCHL010000001">
    <property type="protein sequence ID" value="NYH51476.1"/>
    <property type="molecule type" value="Genomic_DNA"/>
</dbReference>
<proteinExistence type="predicted"/>
<evidence type="ECO:0000256" key="2">
    <source>
        <dbReference type="ARBA" id="ARBA00022448"/>
    </source>
</evidence>
<dbReference type="PANTHER" id="PTHR23513:SF6">
    <property type="entry name" value="MAJOR FACILITATOR SUPERFAMILY ASSOCIATED DOMAIN-CONTAINING PROTEIN"/>
    <property type="match status" value="1"/>
</dbReference>
<feature type="transmembrane region" description="Helical" evidence="7">
    <location>
        <begin position="390"/>
        <end position="409"/>
    </location>
</feature>
<comment type="caution">
    <text evidence="9">The sequence shown here is derived from an EMBL/GenBank/DDBJ whole genome shotgun (WGS) entry which is preliminary data.</text>
</comment>
<organism evidence="9 10">
    <name type="scientific">Nocardiopsis sinuspersici</name>
    <dbReference type="NCBI Taxonomy" id="501010"/>
    <lineage>
        <taxon>Bacteria</taxon>
        <taxon>Bacillati</taxon>
        <taxon>Actinomycetota</taxon>
        <taxon>Actinomycetes</taxon>
        <taxon>Streptosporangiales</taxon>
        <taxon>Nocardiopsidaceae</taxon>
        <taxon>Nocardiopsis</taxon>
    </lineage>
</organism>
<feature type="transmembrane region" description="Helical" evidence="7">
    <location>
        <begin position="274"/>
        <end position="295"/>
    </location>
</feature>
<dbReference type="GO" id="GO:0022857">
    <property type="term" value="F:transmembrane transporter activity"/>
    <property type="evidence" value="ECO:0007669"/>
    <property type="project" value="InterPro"/>
</dbReference>
<dbReference type="InterPro" id="IPR010290">
    <property type="entry name" value="TM_effector"/>
</dbReference>
<evidence type="ECO:0000256" key="4">
    <source>
        <dbReference type="ARBA" id="ARBA00022692"/>
    </source>
</evidence>
<evidence type="ECO:0000259" key="8">
    <source>
        <dbReference type="PROSITE" id="PS50850"/>
    </source>
</evidence>
<evidence type="ECO:0000256" key="7">
    <source>
        <dbReference type="SAM" id="Phobius"/>
    </source>
</evidence>
<feature type="transmembrane region" description="Helical" evidence="7">
    <location>
        <begin position="325"/>
        <end position="345"/>
    </location>
</feature>
<dbReference type="InterPro" id="IPR020846">
    <property type="entry name" value="MFS_dom"/>
</dbReference>
<keyword evidence="6 7" id="KW-0472">Membrane</keyword>
<feature type="transmembrane region" description="Helical" evidence="7">
    <location>
        <begin position="85"/>
        <end position="106"/>
    </location>
</feature>